<evidence type="ECO:0000256" key="1">
    <source>
        <dbReference type="SAM" id="MobiDB-lite"/>
    </source>
</evidence>
<feature type="region of interest" description="Disordered" evidence="1">
    <location>
        <begin position="231"/>
        <end position="250"/>
    </location>
</feature>
<evidence type="ECO:0000313" key="2">
    <source>
        <dbReference type="EMBL" id="KAE8299707.1"/>
    </source>
</evidence>
<feature type="compositionally biased region" description="Basic and acidic residues" evidence="1">
    <location>
        <begin position="68"/>
        <end position="81"/>
    </location>
</feature>
<feature type="region of interest" description="Disordered" evidence="1">
    <location>
        <begin position="54"/>
        <end position="155"/>
    </location>
</feature>
<proteinExistence type="predicted"/>
<dbReference type="AlphaFoldDB" id="A0A6G0J7Y0"/>
<comment type="caution">
    <text evidence="2">The sequence shown here is derived from an EMBL/GenBank/DDBJ whole genome shotgun (WGS) entry which is preliminary data.</text>
</comment>
<keyword evidence="3" id="KW-1185">Reference proteome</keyword>
<evidence type="ECO:0000313" key="3">
    <source>
        <dbReference type="Proteomes" id="UP000424527"/>
    </source>
</evidence>
<accession>A0A6G0J7Y0</accession>
<reference evidence="2 3" key="1">
    <citation type="submission" date="2019-07" db="EMBL/GenBank/DDBJ databases">
        <title>Chromosome genome assembly for large yellow croaker.</title>
        <authorList>
            <person name="Xiao S."/>
        </authorList>
    </citation>
    <scope>NUCLEOTIDE SEQUENCE [LARGE SCALE GENOMIC DNA]</scope>
    <source>
        <strain evidence="2">JMULYC20181020</strain>
        <tissue evidence="2">Muscle</tissue>
    </source>
</reference>
<name>A0A6G0J7Y0_LARCR</name>
<sequence>MTVETRGWTPPQEGNLIDIVDMVMSQAPPPHQVPAASVDLVQREPDCYIVRKARQHLRSADTTDSDSENERPLEPGSRDPLEAGGGGGTPLEASGQPGGGKDGSQATEEQELELESAGPLTEEQESARPPTEEQELESAGPLTEDWRKAGGEGVGQEVLHWPSSAAKSCSWATSPLMRSWRFKSTTFIRPKDPRSFEATRNSHWVHSIIGEVGRYRNGPKRRELNKCSLMKNKTVKTKTQRNQEQDTKTD</sequence>
<organism evidence="2 3">
    <name type="scientific">Larimichthys crocea</name>
    <name type="common">Large yellow croaker</name>
    <name type="synonym">Pseudosciaena crocea</name>
    <dbReference type="NCBI Taxonomy" id="215358"/>
    <lineage>
        <taxon>Eukaryota</taxon>
        <taxon>Metazoa</taxon>
        <taxon>Chordata</taxon>
        <taxon>Craniata</taxon>
        <taxon>Vertebrata</taxon>
        <taxon>Euteleostomi</taxon>
        <taxon>Actinopterygii</taxon>
        <taxon>Neopterygii</taxon>
        <taxon>Teleostei</taxon>
        <taxon>Neoteleostei</taxon>
        <taxon>Acanthomorphata</taxon>
        <taxon>Eupercaria</taxon>
        <taxon>Sciaenidae</taxon>
        <taxon>Larimichthys</taxon>
    </lineage>
</organism>
<dbReference type="EMBL" id="REGW02000002">
    <property type="protein sequence ID" value="KAE8299707.1"/>
    <property type="molecule type" value="Genomic_DNA"/>
</dbReference>
<protein>
    <submittedName>
        <fullName evidence="2">Uncharacterized protein</fullName>
    </submittedName>
</protein>
<dbReference type="Proteomes" id="UP000424527">
    <property type="component" value="Unassembled WGS sequence"/>
</dbReference>
<gene>
    <name evidence="2" type="ORF">D5F01_LYC02120</name>
</gene>
<feature type="compositionally biased region" description="Basic and acidic residues" evidence="1">
    <location>
        <begin position="241"/>
        <end position="250"/>
    </location>
</feature>